<gene>
    <name evidence="1" type="ORF">RCL2_002362900</name>
</gene>
<comment type="caution">
    <text evidence="1">The sequence shown here is derived from an EMBL/GenBank/DDBJ whole genome shotgun (WGS) entry which is preliminary data.</text>
</comment>
<organism evidence="1 2">
    <name type="scientific">Rhizophagus clarus</name>
    <dbReference type="NCBI Taxonomy" id="94130"/>
    <lineage>
        <taxon>Eukaryota</taxon>
        <taxon>Fungi</taxon>
        <taxon>Fungi incertae sedis</taxon>
        <taxon>Mucoromycota</taxon>
        <taxon>Glomeromycotina</taxon>
        <taxon>Glomeromycetes</taxon>
        <taxon>Glomerales</taxon>
        <taxon>Glomeraceae</taxon>
        <taxon>Rhizophagus</taxon>
    </lineage>
</organism>
<accession>A0A8H3QZB3</accession>
<evidence type="ECO:0000313" key="1">
    <source>
        <dbReference type="EMBL" id="GES97042.1"/>
    </source>
</evidence>
<reference evidence="1" key="1">
    <citation type="submission" date="2019-10" db="EMBL/GenBank/DDBJ databases">
        <title>Conservation and host-specific expression of non-tandemly repeated heterogenous ribosome RNA gene in arbuscular mycorrhizal fungi.</title>
        <authorList>
            <person name="Maeda T."/>
            <person name="Kobayashi Y."/>
            <person name="Nakagawa T."/>
            <person name="Ezawa T."/>
            <person name="Yamaguchi K."/>
            <person name="Bino T."/>
            <person name="Nishimoto Y."/>
            <person name="Shigenobu S."/>
            <person name="Kawaguchi M."/>
        </authorList>
    </citation>
    <scope>NUCLEOTIDE SEQUENCE</scope>
    <source>
        <strain evidence="1">HR1</strain>
    </source>
</reference>
<dbReference type="Gene3D" id="1.10.150.50">
    <property type="entry name" value="Transcription Factor, Ets-1"/>
    <property type="match status" value="1"/>
</dbReference>
<protein>
    <recommendedName>
        <fullName evidence="3">SAM domain-containing protein</fullName>
    </recommendedName>
</protein>
<evidence type="ECO:0008006" key="3">
    <source>
        <dbReference type="Google" id="ProtNLM"/>
    </source>
</evidence>
<evidence type="ECO:0000313" key="2">
    <source>
        <dbReference type="Proteomes" id="UP000615446"/>
    </source>
</evidence>
<dbReference type="OrthoDB" id="2449165at2759"/>
<dbReference type="EMBL" id="BLAL01000255">
    <property type="protein sequence ID" value="GES97042.1"/>
    <property type="molecule type" value="Genomic_DNA"/>
</dbReference>
<dbReference type="Proteomes" id="UP000615446">
    <property type="component" value="Unassembled WGS sequence"/>
</dbReference>
<dbReference type="AlphaFoldDB" id="A0A8H3QZB3"/>
<proteinExistence type="predicted"/>
<name>A0A8H3QZB3_9GLOM</name>
<dbReference type="InterPro" id="IPR013761">
    <property type="entry name" value="SAM/pointed_sf"/>
</dbReference>
<sequence length="77" mass="8650">MSTLTAKHALINFLKEQNLKLKKKHFDILHKEEITGLSFLDLTEEKFCSIGFALGSATLLTRGSDPQRKAEACVLFI</sequence>